<evidence type="ECO:0000259" key="7">
    <source>
        <dbReference type="PROSITE" id="PS51462"/>
    </source>
</evidence>
<dbReference type="InterPro" id="IPR020084">
    <property type="entry name" value="NUDIX_hydrolase_CS"/>
</dbReference>
<dbReference type="GO" id="GO:0006167">
    <property type="term" value="P:AMP biosynthetic process"/>
    <property type="evidence" value="ECO:0007669"/>
    <property type="project" value="TreeGrafter"/>
</dbReference>
<dbReference type="EMBL" id="CP036433">
    <property type="protein sequence ID" value="QDU94256.1"/>
    <property type="molecule type" value="Genomic_DNA"/>
</dbReference>
<dbReference type="KEGG" id="lcre:Pla8534_20440"/>
<gene>
    <name evidence="8" type="ORF">Pla8534_20440</name>
</gene>
<dbReference type="SUPFAM" id="SSF55811">
    <property type="entry name" value="Nudix"/>
    <property type="match status" value="1"/>
</dbReference>
<dbReference type="PROSITE" id="PS51462">
    <property type="entry name" value="NUDIX"/>
    <property type="match status" value="1"/>
</dbReference>
<sequence>MAKLKSCGVILFRQEPQLSFLLMQHPDRWDLPKGHVDPGETELQCALRELEEETGYFANEVRLDPDFRFQLDYSVRYKRSGNQWQTKSLIMFLGELLVDRPPLLTEHEGYAWWTWEPPHRIQEKTIDPLLASVASHWQTKSGD</sequence>
<dbReference type="InterPro" id="IPR020476">
    <property type="entry name" value="Nudix_hydrolase"/>
</dbReference>
<evidence type="ECO:0000313" key="9">
    <source>
        <dbReference type="Proteomes" id="UP000317648"/>
    </source>
</evidence>
<organism evidence="8 9">
    <name type="scientific">Lignipirellula cremea</name>
    <dbReference type="NCBI Taxonomy" id="2528010"/>
    <lineage>
        <taxon>Bacteria</taxon>
        <taxon>Pseudomonadati</taxon>
        <taxon>Planctomycetota</taxon>
        <taxon>Planctomycetia</taxon>
        <taxon>Pirellulales</taxon>
        <taxon>Pirellulaceae</taxon>
        <taxon>Lignipirellula</taxon>
    </lineage>
</organism>
<dbReference type="RefSeq" id="WP_145052357.1">
    <property type="nucleotide sequence ID" value="NZ_CP036433.1"/>
</dbReference>
<dbReference type="OrthoDB" id="9816289at2"/>
<keyword evidence="3" id="KW-0547">Nucleotide-binding</keyword>
<evidence type="ECO:0000256" key="3">
    <source>
        <dbReference type="ARBA" id="ARBA00022741"/>
    </source>
</evidence>
<keyword evidence="4 6" id="KW-0378">Hydrolase</keyword>
<keyword evidence="9" id="KW-1185">Reference proteome</keyword>
<evidence type="ECO:0000256" key="5">
    <source>
        <dbReference type="ARBA" id="ARBA00032644"/>
    </source>
</evidence>
<dbReference type="InterPro" id="IPR003565">
    <property type="entry name" value="Tetra_PHTase"/>
</dbReference>
<dbReference type="InterPro" id="IPR015797">
    <property type="entry name" value="NUDIX_hydrolase-like_dom_sf"/>
</dbReference>
<comment type="similarity">
    <text evidence="1 6">Belongs to the Nudix hydrolase family.</text>
</comment>
<dbReference type="PROSITE" id="PS00893">
    <property type="entry name" value="NUDIX_BOX"/>
    <property type="match status" value="1"/>
</dbReference>
<dbReference type="GO" id="GO:0006754">
    <property type="term" value="P:ATP biosynthetic process"/>
    <property type="evidence" value="ECO:0007669"/>
    <property type="project" value="TreeGrafter"/>
</dbReference>
<name>A0A518DQY6_9BACT</name>
<accession>A0A518DQY6</accession>
<protein>
    <recommendedName>
        <fullName evidence="2">Bis(5'-nucleosyl)-tetraphosphatase [asymmetrical]</fullName>
    </recommendedName>
    <alternativeName>
        <fullName evidence="5">Diadenosine 5',5'''-P1,P4-tetraphosphate asymmetrical hydrolase</fullName>
    </alternativeName>
</protein>
<dbReference type="Proteomes" id="UP000317648">
    <property type="component" value="Chromosome"/>
</dbReference>
<dbReference type="Pfam" id="PF00293">
    <property type="entry name" value="NUDIX"/>
    <property type="match status" value="1"/>
</dbReference>
<dbReference type="PANTHER" id="PTHR21340">
    <property type="entry name" value="DIADENOSINE 5,5-P1,P4-TETRAPHOSPHATE PYROPHOSPHOHYDROLASE MUTT"/>
    <property type="match status" value="1"/>
</dbReference>
<feature type="domain" description="Nudix hydrolase" evidence="7">
    <location>
        <begin position="2"/>
        <end position="135"/>
    </location>
</feature>
<dbReference type="AlphaFoldDB" id="A0A518DQY6"/>
<dbReference type="GO" id="GO:0000166">
    <property type="term" value="F:nucleotide binding"/>
    <property type="evidence" value="ECO:0007669"/>
    <property type="project" value="UniProtKB-KW"/>
</dbReference>
<proteinExistence type="inferred from homology"/>
<dbReference type="InterPro" id="IPR000086">
    <property type="entry name" value="NUDIX_hydrolase_dom"/>
</dbReference>
<evidence type="ECO:0000256" key="2">
    <source>
        <dbReference type="ARBA" id="ARBA00018911"/>
    </source>
</evidence>
<dbReference type="GO" id="GO:0004081">
    <property type="term" value="F:bis(5'-nucleosyl)-tetraphosphatase (asymmetrical) activity"/>
    <property type="evidence" value="ECO:0007669"/>
    <property type="project" value="TreeGrafter"/>
</dbReference>
<reference evidence="8 9" key="1">
    <citation type="submission" date="2019-02" db="EMBL/GenBank/DDBJ databases">
        <title>Deep-cultivation of Planctomycetes and their phenomic and genomic characterization uncovers novel biology.</title>
        <authorList>
            <person name="Wiegand S."/>
            <person name="Jogler M."/>
            <person name="Boedeker C."/>
            <person name="Pinto D."/>
            <person name="Vollmers J."/>
            <person name="Rivas-Marin E."/>
            <person name="Kohn T."/>
            <person name="Peeters S.H."/>
            <person name="Heuer A."/>
            <person name="Rast P."/>
            <person name="Oberbeckmann S."/>
            <person name="Bunk B."/>
            <person name="Jeske O."/>
            <person name="Meyerdierks A."/>
            <person name="Storesund J.E."/>
            <person name="Kallscheuer N."/>
            <person name="Luecker S."/>
            <person name="Lage O.M."/>
            <person name="Pohl T."/>
            <person name="Merkel B.J."/>
            <person name="Hornburger P."/>
            <person name="Mueller R.-W."/>
            <person name="Bruemmer F."/>
            <person name="Labrenz M."/>
            <person name="Spormann A.M."/>
            <person name="Op den Camp H."/>
            <person name="Overmann J."/>
            <person name="Amann R."/>
            <person name="Jetten M.S.M."/>
            <person name="Mascher T."/>
            <person name="Medema M.H."/>
            <person name="Devos D.P."/>
            <person name="Kaster A.-K."/>
            <person name="Ovreas L."/>
            <person name="Rohde M."/>
            <person name="Galperin M.Y."/>
            <person name="Jogler C."/>
        </authorList>
    </citation>
    <scope>NUCLEOTIDE SEQUENCE [LARGE SCALE GENOMIC DNA]</scope>
    <source>
        <strain evidence="8 9">Pla85_3_4</strain>
    </source>
</reference>
<dbReference type="CDD" id="cd03428">
    <property type="entry name" value="NUDIX_Ap4A_Nudt2"/>
    <property type="match status" value="1"/>
</dbReference>
<dbReference type="InterPro" id="IPR051325">
    <property type="entry name" value="Nudix_hydrolase_domain"/>
</dbReference>
<dbReference type="PANTHER" id="PTHR21340:SF0">
    <property type="entry name" value="BIS(5'-NUCLEOSYL)-TETRAPHOSPHATASE [ASYMMETRICAL]"/>
    <property type="match status" value="1"/>
</dbReference>
<evidence type="ECO:0000256" key="1">
    <source>
        <dbReference type="ARBA" id="ARBA00005582"/>
    </source>
</evidence>
<dbReference type="Gene3D" id="3.90.79.10">
    <property type="entry name" value="Nucleoside Triphosphate Pyrophosphohydrolase"/>
    <property type="match status" value="1"/>
</dbReference>
<evidence type="ECO:0000313" key="8">
    <source>
        <dbReference type="EMBL" id="QDU94256.1"/>
    </source>
</evidence>
<evidence type="ECO:0000256" key="4">
    <source>
        <dbReference type="ARBA" id="ARBA00022801"/>
    </source>
</evidence>
<evidence type="ECO:0000256" key="6">
    <source>
        <dbReference type="RuleBase" id="RU003476"/>
    </source>
</evidence>
<dbReference type="PRINTS" id="PR00502">
    <property type="entry name" value="NUDIXFAMILY"/>
</dbReference>